<sequence>MSNVRRLHWFLGFTIFGLAHWFFGNLYETVVFTPNTLSDPATALTHWNAFTKVTNPVWYFIPLSPLTFVAAVGAYWISRDHDKSLRNWLLATLLFTLVAVFMTVYIVTQINLNVFFSGADLLANRAQVNQLVWRGMSWGIVRLVCVGAALYTAVKAGYRVLRTGSDGT</sequence>
<dbReference type="eggNOG" id="ENOG5033BS8">
    <property type="taxonomic scope" value="Bacteria"/>
</dbReference>
<name>I2GFJ0_9BACT</name>
<feature type="transmembrane region" description="Helical" evidence="1">
    <location>
        <begin position="89"/>
        <end position="112"/>
    </location>
</feature>
<feature type="transmembrane region" description="Helical" evidence="1">
    <location>
        <begin position="57"/>
        <end position="77"/>
    </location>
</feature>
<evidence type="ECO:0000313" key="3">
    <source>
        <dbReference type="Proteomes" id="UP000009309"/>
    </source>
</evidence>
<dbReference type="Proteomes" id="UP000009309">
    <property type="component" value="Unassembled WGS sequence"/>
</dbReference>
<organism evidence="2 3">
    <name type="scientific">Fibrisoma limi BUZ 3</name>
    <dbReference type="NCBI Taxonomy" id="1185876"/>
    <lineage>
        <taxon>Bacteria</taxon>
        <taxon>Pseudomonadati</taxon>
        <taxon>Bacteroidota</taxon>
        <taxon>Cytophagia</taxon>
        <taxon>Cytophagales</taxon>
        <taxon>Spirosomataceae</taxon>
        <taxon>Fibrisoma</taxon>
    </lineage>
</organism>
<keyword evidence="1" id="KW-0472">Membrane</keyword>
<feature type="transmembrane region" description="Helical" evidence="1">
    <location>
        <begin position="7"/>
        <end position="27"/>
    </location>
</feature>
<evidence type="ECO:0000313" key="2">
    <source>
        <dbReference type="EMBL" id="CCH52665.1"/>
    </source>
</evidence>
<evidence type="ECO:0008006" key="4">
    <source>
        <dbReference type="Google" id="ProtNLM"/>
    </source>
</evidence>
<dbReference type="RefSeq" id="WP_009281249.1">
    <property type="nucleotide sequence ID" value="NZ_CAIT01000005.1"/>
</dbReference>
<dbReference type="STRING" id="1185876.BN8_01680"/>
<keyword evidence="1" id="KW-1133">Transmembrane helix</keyword>
<accession>I2GFJ0</accession>
<evidence type="ECO:0000256" key="1">
    <source>
        <dbReference type="SAM" id="Phobius"/>
    </source>
</evidence>
<dbReference type="OrthoDB" id="955066at2"/>
<dbReference type="AlphaFoldDB" id="I2GFJ0"/>
<reference evidence="2 3" key="1">
    <citation type="journal article" date="2012" name="J. Bacteriol.">
        <title>Genome Sequence of the Filamentous Bacterium Fibrisoma limi BUZ 3T.</title>
        <authorList>
            <person name="Filippini M."/>
            <person name="Qi W."/>
            <person name="Jaenicke S."/>
            <person name="Goesmann A."/>
            <person name="Smits T.H."/>
            <person name="Bagheri H.C."/>
        </authorList>
    </citation>
    <scope>NUCLEOTIDE SEQUENCE [LARGE SCALE GENOMIC DNA]</scope>
    <source>
        <strain evidence="3">BUZ 3T</strain>
    </source>
</reference>
<proteinExistence type="predicted"/>
<keyword evidence="3" id="KW-1185">Reference proteome</keyword>
<comment type="caution">
    <text evidence="2">The sequence shown here is derived from an EMBL/GenBank/DDBJ whole genome shotgun (WGS) entry which is preliminary data.</text>
</comment>
<keyword evidence="1" id="KW-0812">Transmembrane</keyword>
<dbReference type="EMBL" id="CAIT01000005">
    <property type="protein sequence ID" value="CCH52665.1"/>
    <property type="molecule type" value="Genomic_DNA"/>
</dbReference>
<feature type="transmembrane region" description="Helical" evidence="1">
    <location>
        <begin position="132"/>
        <end position="154"/>
    </location>
</feature>
<gene>
    <name evidence="2" type="ORF">BN8_01680</name>
</gene>
<protein>
    <recommendedName>
        <fullName evidence="4">DUF1772 domain-containing protein</fullName>
    </recommendedName>
</protein>